<dbReference type="EMBL" id="LAXD01000001">
    <property type="protein sequence ID" value="KWX03068.1"/>
    <property type="molecule type" value="Genomic_DNA"/>
</dbReference>
<proteinExistence type="predicted"/>
<dbReference type="AlphaFoldDB" id="A0A132MYU0"/>
<feature type="domain" description="CHAD" evidence="1">
    <location>
        <begin position="18"/>
        <end position="300"/>
    </location>
</feature>
<protein>
    <submittedName>
        <fullName evidence="2">CHAD domain containing protein</fullName>
    </submittedName>
</protein>
<dbReference type="Pfam" id="PF05235">
    <property type="entry name" value="CHAD"/>
    <property type="match status" value="1"/>
</dbReference>
<dbReference type="Gene3D" id="1.40.20.10">
    <property type="entry name" value="CHAD domain"/>
    <property type="match status" value="1"/>
</dbReference>
<dbReference type="STRING" id="1469144.LI90_4118"/>
<keyword evidence="3" id="KW-1185">Reference proteome</keyword>
<dbReference type="PANTHER" id="PTHR39339:SF1">
    <property type="entry name" value="CHAD DOMAIN-CONTAINING PROTEIN"/>
    <property type="match status" value="1"/>
</dbReference>
<gene>
    <name evidence="2" type="ORF">LI90_4118</name>
</gene>
<dbReference type="InterPro" id="IPR038186">
    <property type="entry name" value="CHAD_dom_sf"/>
</dbReference>
<reference evidence="3" key="1">
    <citation type="submission" date="2015-04" db="EMBL/GenBank/DDBJ databases">
        <title>Physiological reanalysis, assessment of diazotrophy, and genome sequences of multiple isolates of Streptomyces thermoautotrophicus.</title>
        <authorList>
            <person name="MacKellar D.C."/>
            <person name="Lieber L."/>
            <person name="Norman J."/>
            <person name="Bolger A."/>
            <person name="Tobin C."/>
            <person name="Murray J.W."/>
            <person name="Chang R."/>
            <person name="Ford T."/>
            <person name="Nguyen P.Q."/>
            <person name="Woodward J."/>
            <person name="Permingeat H."/>
            <person name="Joshi N.S."/>
            <person name="Silver P.A."/>
            <person name="Usadel B."/>
            <person name="Rutherford A.W."/>
            <person name="Friesen M."/>
            <person name="Prell J."/>
        </authorList>
    </citation>
    <scope>NUCLEOTIDE SEQUENCE [LARGE SCALE GENOMIC DNA]</scope>
    <source>
        <strain evidence="3">H1</strain>
    </source>
</reference>
<dbReference type="OrthoDB" id="4350303at2"/>
<organism evidence="2 3">
    <name type="scientific">Carbonactinospora thermoautotrophica</name>
    <dbReference type="NCBI Taxonomy" id="1469144"/>
    <lineage>
        <taxon>Bacteria</taxon>
        <taxon>Bacillati</taxon>
        <taxon>Actinomycetota</taxon>
        <taxon>Actinomycetes</taxon>
        <taxon>Kitasatosporales</taxon>
        <taxon>Carbonactinosporaceae</taxon>
        <taxon>Carbonactinospora</taxon>
    </lineage>
</organism>
<accession>A0A132MYU0</accession>
<evidence type="ECO:0000259" key="1">
    <source>
        <dbReference type="PROSITE" id="PS51708"/>
    </source>
</evidence>
<dbReference type="PATRIC" id="fig|1469144.10.peg.4418"/>
<dbReference type="PANTHER" id="PTHR39339">
    <property type="entry name" value="SLR1444 PROTEIN"/>
    <property type="match status" value="1"/>
</dbReference>
<evidence type="ECO:0000313" key="2">
    <source>
        <dbReference type="EMBL" id="KWX03068.1"/>
    </source>
</evidence>
<name>A0A132MYU0_9ACTN</name>
<dbReference type="SMART" id="SM00880">
    <property type="entry name" value="CHAD"/>
    <property type="match status" value="1"/>
</dbReference>
<dbReference type="InterPro" id="IPR007899">
    <property type="entry name" value="CHAD_dom"/>
</dbReference>
<sequence>MSARRATPRPLPAPLHPTDPAGAALQHHLHTAARAFLEQDRLVRHQVPGSVERLRGYARRIRDALRACAPLVEPRWGEQLVVELRWLERALTAEHDREVALARLLRVLDAVPDDPGSVRARHLLERRLSRELAEARVATLNALSSSRYRLLVDRLTLVLHELPGTSIAGRSCTEVLPALAAMAFRRLARAARRLDADHGAYEEWRHARVLARCGRCAAEVCADVFGEPARAFAGQLGRLVDVLGVHEDATKAAEAARAAANTPRIAPQTMFTLGFLYATERAAALNARREFRHAWSEATKKKWRRWLDETEPGGNAGSAHPWALVELKDCEPDDEL</sequence>
<dbReference type="RefSeq" id="WP_066890447.1">
    <property type="nucleotide sequence ID" value="NZ_JYIJ01000019.1"/>
</dbReference>
<evidence type="ECO:0000313" key="3">
    <source>
        <dbReference type="Proteomes" id="UP000070188"/>
    </source>
</evidence>
<dbReference type="PROSITE" id="PS51708">
    <property type="entry name" value="CHAD"/>
    <property type="match status" value="1"/>
</dbReference>
<dbReference type="Proteomes" id="UP000070188">
    <property type="component" value="Unassembled WGS sequence"/>
</dbReference>
<comment type="caution">
    <text evidence="2">The sequence shown here is derived from an EMBL/GenBank/DDBJ whole genome shotgun (WGS) entry which is preliminary data.</text>
</comment>